<gene>
    <name evidence="2" type="ORF">CLV43_112159</name>
</gene>
<evidence type="ECO:0000313" key="3">
    <source>
        <dbReference type="Proteomes" id="UP000239494"/>
    </source>
</evidence>
<dbReference type="EMBL" id="PVTF01000012">
    <property type="protein sequence ID" value="PRY36234.1"/>
    <property type="molecule type" value="Genomic_DNA"/>
</dbReference>
<name>A0A2T0SS52_9PSEU</name>
<reference evidence="2 3" key="1">
    <citation type="submission" date="2018-03" db="EMBL/GenBank/DDBJ databases">
        <title>Genomic Encyclopedia of Archaeal and Bacterial Type Strains, Phase II (KMG-II): from individual species to whole genera.</title>
        <authorList>
            <person name="Goeker M."/>
        </authorList>
    </citation>
    <scope>NUCLEOTIDE SEQUENCE [LARGE SCALE GENOMIC DNA]</scope>
    <source>
        <strain evidence="2 3">DSM 44720</strain>
    </source>
</reference>
<proteinExistence type="predicted"/>
<organism evidence="2 3">
    <name type="scientific">Umezawaea tangerina</name>
    <dbReference type="NCBI Taxonomy" id="84725"/>
    <lineage>
        <taxon>Bacteria</taxon>
        <taxon>Bacillati</taxon>
        <taxon>Actinomycetota</taxon>
        <taxon>Actinomycetes</taxon>
        <taxon>Pseudonocardiales</taxon>
        <taxon>Pseudonocardiaceae</taxon>
        <taxon>Umezawaea</taxon>
    </lineage>
</organism>
<accession>A0A2T0SS52</accession>
<evidence type="ECO:0000256" key="1">
    <source>
        <dbReference type="SAM" id="MobiDB-lite"/>
    </source>
</evidence>
<feature type="region of interest" description="Disordered" evidence="1">
    <location>
        <begin position="266"/>
        <end position="303"/>
    </location>
</feature>
<dbReference type="Proteomes" id="UP000239494">
    <property type="component" value="Unassembled WGS sequence"/>
</dbReference>
<dbReference type="AlphaFoldDB" id="A0A2T0SS52"/>
<protein>
    <submittedName>
        <fullName evidence="2">Uncharacterized protein</fullName>
    </submittedName>
</protein>
<keyword evidence="3" id="KW-1185">Reference proteome</keyword>
<feature type="compositionally biased region" description="Basic and acidic residues" evidence="1">
    <location>
        <begin position="279"/>
        <end position="293"/>
    </location>
</feature>
<evidence type="ECO:0000313" key="2">
    <source>
        <dbReference type="EMBL" id="PRY36234.1"/>
    </source>
</evidence>
<comment type="caution">
    <text evidence="2">The sequence shown here is derived from an EMBL/GenBank/DDBJ whole genome shotgun (WGS) entry which is preliminary data.</text>
</comment>
<sequence>MWLRAASRRIARELRRMRRRTWLDRHGNKVVSGLALLAIAALLVGVYATRKPVPEPAPAAAPSTISRVDLADPFRNTPAETWADGEAGLTPPEAAPVGPFSAQQVADAYRRARAAVVAARLDRRVLEGHDVEPLLSLFAVDDQEGLRPLFAGGRDDEAGLIATRVASGWALLPVAPKVDGAMTAEAKGPGELVVHTDYVFAYAFATPDVEKLRGPMDIVAVTRIRYDYVMRSGPDFRPESQGMWSGPATGHSYSIGCTASREGFLAPSIAEPRTQRGSTQEEGRPEDYFDPDKPMPTINTCPG</sequence>